<dbReference type="OMA" id="NSKNAWH"/>
<evidence type="ECO:0000313" key="5">
    <source>
        <dbReference type="Proteomes" id="UP000028999"/>
    </source>
</evidence>
<evidence type="ECO:0000313" key="4">
    <source>
        <dbReference type="EMBL" id="CDY25757.1"/>
    </source>
</evidence>
<feature type="domain" description="VTT" evidence="3">
    <location>
        <begin position="156"/>
        <end position="274"/>
    </location>
</feature>
<keyword evidence="2" id="KW-0472">Membrane</keyword>
<keyword evidence="2" id="KW-0812">Transmembrane</keyword>
<feature type="transmembrane region" description="Helical" evidence="2">
    <location>
        <begin position="122"/>
        <end position="142"/>
    </location>
</feature>
<dbReference type="PANTHER" id="PTHR46826">
    <property type="match status" value="1"/>
</dbReference>
<dbReference type="Gramene" id="CDY25757">
    <property type="protein sequence ID" value="CDY25757"/>
    <property type="gene ID" value="GSBRNA2T00033143001"/>
</dbReference>
<dbReference type="AlphaFoldDB" id="A0A078GKR8"/>
<feature type="transmembrane region" description="Helical" evidence="2">
    <location>
        <begin position="176"/>
        <end position="197"/>
    </location>
</feature>
<accession>A0A078GKR8</accession>
<keyword evidence="5" id="KW-1185">Reference proteome</keyword>
<feature type="transmembrane region" description="Helical" evidence="2">
    <location>
        <begin position="82"/>
        <end position="102"/>
    </location>
</feature>
<evidence type="ECO:0000259" key="3">
    <source>
        <dbReference type="Pfam" id="PF09335"/>
    </source>
</evidence>
<evidence type="ECO:0000256" key="2">
    <source>
        <dbReference type="SAM" id="Phobius"/>
    </source>
</evidence>
<dbReference type="PaxDb" id="3708-A0A078GKR8"/>
<dbReference type="STRING" id="3708.A0A078GKR8"/>
<protein>
    <submittedName>
        <fullName evidence="4">BnaA07g10250D protein</fullName>
    </submittedName>
</protein>
<dbReference type="PANTHER" id="PTHR46826:SF1">
    <property type="entry name" value="TVP38_TMEM64 FAMILY MEMBRANE PROTEIN YDJX"/>
    <property type="match status" value="1"/>
</dbReference>
<feature type="region of interest" description="Disordered" evidence="1">
    <location>
        <begin position="36"/>
        <end position="55"/>
    </location>
</feature>
<dbReference type="EMBL" id="LK032180">
    <property type="protein sequence ID" value="CDY25757.1"/>
    <property type="molecule type" value="Genomic_DNA"/>
</dbReference>
<proteinExistence type="predicted"/>
<sequence>MRSLTSGLIIRSSSLPFTLYKRFHFLKPCSSLKQTNKKQKQSLSPSTAPPPQTLRWLFTPKSSDDEDAKSSSDGDAALKGTILAGVLLIGSVGGFAGVGYVYRDQINTFLSQFSTLIEGYGPAGYALFIAVCAGLEASFLTLSSIFKALFCLTSAIPALPLTMSAGLLFGSLVGTIIVSISGTMAASVAFLIARYFARERILKLVEGNKKFLAIDKAIGENGFRVVTLLRLSPLLPFSLGNYLYGLTSVKFVPYVFGSWLGMLPGSWAYVSAGAFGRAIIQEESNVGLPGGNGQLLTLGLGLLVTALAATYVTRLAKDAIKDIDDE</sequence>
<feature type="transmembrane region" description="Helical" evidence="2">
    <location>
        <begin position="295"/>
        <end position="313"/>
    </location>
</feature>
<gene>
    <name evidence="4" type="primary">BnaA07g10250D</name>
    <name evidence="4" type="ORF">GSBRNA2T00033143001</name>
</gene>
<dbReference type="InterPro" id="IPR032816">
    <property type="entry name" value="VTT_dom"/>
</dbReference>
<dbReference type="InterPro" id="IPR053240">
    <property type="entry name" value="VTT_domain"/>
</dbReference>
<organism evidence="4 5">
    <name type="scientific">Brassica napus</name>
    <name type="common">Rape</name>
    <dbReference type="NCBI Taxonomy" id="3708"/>
    <lineage>
        <taxon>Eukaryota</taxon>
        <taxon>Viridiplantae</taxon>
        <taxon>Streptophyta</taxon>
        <taxon>Embryophyta</taxon>
        <taxon>Tracheophyta</taxon>
        <taxon>Spermatophyta</taxon>
        <taxon>Magnoliopsida</taxon>
        <taxon>eudicotyledons</taxon>
        <taxon>Gunneridae</taxon>
        <taxon>Pentapetalae</taxon>
        <taxon>rosids</taxon>
        <taxon>malvids</taxon>
        <taxon>Brassicales</taxon>
        <taxon>Brassicaceae</taxon>
        <taxon>Brassiceae</taxon>
        <taxon>Brassica</taxon>
    </lineage>
</organism>
<dbReference type="Pfam" id="PF09335">
    <property type="entry name" value="VTT_dom"/>
    <property type="match status" value="1"/>
</dbReference>
<reference evidence="4 5" key="1">
    <citation type="journal article" date="2014" name="Science">
        <title>Plant genetics. Early allopolyploid evolution in the post-Neolithic Brassica napus oilseed genome.</title>
        <authorList>
            <person name="Chalhoub B."/>
            <person name="Denoeud F."/>
            <person name="Liu S."/>
            <person name="Parkin I.A."/>
            <person name="Tang H."/>
            <person name="Wang X."/>
            <person name="Chiquet J."/>
            <person name="Belcram H."/>
            <person name="Tong C."/>
            <person name="Samans B."/>
            <person name="Correa M."/>
            <person name="Da Silva C."/>
            <person name="Just J."/>
            <person name="Falentin C."/>
            <person name="Koh C.S."/>
            <person name="Le Clainche I."/>
            <person name="Bernard M."/>
            <person name="Bento P."/>
            <person name="Noel B."/>
            <person name="Labadie K."/>
            <person name="Alberti A."/>
            <person name="Charles M."/>
            <person name="Arnaud D."/>
            <person name="Guo H."/>
            <person name="Daviaud C."/>
            <person name="Alamery S."/>
            <person name="Jabbari K."/>
            <person name="Zhao M."/>
            <person name="Edger P.P."/>
            <person name="Chelaifa H."/>
            <person name="Tack D."/>
            <person name="Lassalle G."/>
            <person name="Mestiri I."/>
            <person name="Schnel N."/>
            <person name="Le Paslier M.C."/>
            <person name="Fan G."/>
            <person name="Renault V."/>
            <person name="Bayer P.E."/>
            <person name="Golicz A.A."/>
            <person name="Manoli S."/>
            <person name="Lee T.H."/>
            <person name="Thi V.H."/>
            <person name="Chalabi S."/>
            <person name="Hu Q."/>
            <person name="Fan C."/>
            <person name="Tollenaere R."/>
            <person name="Lu Y."/>
            <person name="Battail C."/>
            <person name="Shen J."/>
            <person name="Sidebottom C.H."/>
            <person name="Wang X."/>
            <person name="Canaguier A."/>
            <person name="Chauveau A."/>
            <person name="Berard A."/>
            <person name="Deniot G."/>
            <person name="Guan M."/>
            <person name="Liu Z."/>
            <person name="Sun F."/>
            <person name="Lim Y.P."/>
            <person name="Lyons E."/>
            <person name="Town C.D."/>
            <person name="Bancroft I."/>
            <person name="Wang X."/>
            <person name="Meng J."/>
            <person name="Ma J."/>
            <person name="Pires J.C."/>
            <person name="King G.J."/>
            <person name="Brunel D."/>
            <person name="Delourme R."/>
            <person name="Renard M."/>
            <person name="Aury J.M."/>
            <person name="Adams K.L."/>
            <person name="Batley J."/>
            <person name="Snowdon R.J."/>
            <person name="Tost J."/>
            <person name="Edwards D."/>
            <person name="Zhou Y."/>
            <person name="Hua W."/>
            <person name="Sharpe A.G."/>
            <person name="Paterson A.H."/>
            <person name="Guan C."/>
            <person name="Wincker P."/>
        </authorList>
    </citation>
    <scope>NUCLEOTIDE SEQUENCE [LARGE SCALE GENOMIC DNA]</scope>
    <source>
        <strain evidence="5">cv. Darmor-bzh</strain>
    </source>
</reference>
<evidence type="ECO:0000256" key="1">
    <source>
        <dbReference type="SAM" id="MobiDB-lite"/>
    </source>
</evidence>
<name>A0A078GKR8_BRANA</name>
<dbReference type="Proteomes" id="UP000028999">
    <property type="component" value="Unassembled WGS sequence"/>
</dbReference>
<feature type="transmembrane region" description="Helical" evidence="2">
    <location>
        <begin position="251"/>
        <end position="275"/>
    </location>
</feature>
<keyword evidence="2" id="KW-1133">Transmembrane helix</keyword>